<dbReference type="GO" id="GO:0006865">
    <property type="term" value="P:amino acid transport"/>
    <property type="evidence" value="ECO:0007669"/>
    <property type="project" value="UniProtKB-KW"/>
</dbReference>
<dbReference type="Proteomes" id="UP000244224">
    <property type="component" value="Unassembled WGS sequence"/>
</dbReference>
<reference evidence="11 12" key="1">
    <citation type="submission" date="2018-04" db="EMBL/GenBank/DDBJ databases">
        <title>Genomic Encyclopedia of Archaeal and Bacterial Type Strains, Phase II (KMG-II): from individual species to whole genera.</title>
        <authorList>
            <person name="Goeker M."/>
        </authorList>
    </citation>
    <scope>NUCLEOTIDE SEQUENCE [LARGE SCALE GENOMIC DNA]</scope>
    <source>
        <strain evidence="11 12">DSM 21823</strain>
    </source>
</reference>
<evidence type="ECO:0000256" key="7">
    <source>
        <dbReference type="ARBA" id="ARBA00022989"/>
    </source>
</evidence>
<dbReference type="EMBL" id="QBKP01000030">
    <property type="protein sequence ID" value="PTX41307.1"/>
    <property type="molecule type" value="Genomic_DNA"/>
</dbReference>
<keyword evidence="5 9" id="KW-0812">Transmembrane</keyword>
<comment type="caution">
    <text evidence="11">The sequence shown here is derived from an EMBL/GenBank/DDBJ whole genome shotgun (WGS) entry which is preliminary data.</text>
</comment>
<protein>
    <submittedName>
        <fullName evidence="11">Amino acid ABC transporter membrane protein 2 (PAAT family)</fullName>
    </submittedName>
</protein>
<evidence type="ECO:0000256" key="5">
    <source>
        <dbReference type="ARBA" id="ARBA00022692"/>
    </source>
</evidence>
<keyword evidence="3 9" id="KW-0813">Transport</keyword>
<dbReference type="InterPro" id="IPR000515">
    <property type="entry name" value="MetI-like"/>
</dbReference>
<dbReference type="InterPro" id="IPR010065">
    <property type="entry name" value="AA_ABC_transptr_permease_3TM"/>
</dbReference>
<keyword evidence="8 9" id="KW-0472">Membrane</keyword>
<evidence type="ECO:0000313" key="11">
    <source>
        <dbReference type="EMBL" id="PTX41307.1"/>
    </source>
</evidence>
<dbReference type="Gene3D" id="1.10.3720.10">
    <property type="entry name" value="MetI-like"/>
    <property type="match status" value="1"/>
</dbReference>
<feature type="transmembrane region" description="Helical" evidence="9">
    <location>
        <begin position="137"/>
        <end position="157"/>
    </location>
</feature>
<keyword evidence="6" id="KW-0029">Amino-acid transport</keyword>
<dbReference type="PANTHER" id="PTHR30614">
    <property type="entry name" value="MEMBRANE COMPONENT OF AMINO ACID ABC TRANSPORTER"/>
    <property type="match status" value="1"/>
</dbReference>
<dbReference type="RefSeq" id="WP_108130791.1">
    <property type="nucleotide sequence ID" value="NZ_QBKP01000030.1"/>
</dbReference>
<dbReference type="GO" id="GO:0043190">
    <property type="term" value="C:ATP-binding cassette (ABC) transporter complex"/>
    <property type="evidence" value="ECO:0007669"/>
    <property type="project" value="InterPro"/>
</dbReference>
<evidence type="ECO:0000256" key="9">
    <source>
        <dbReference type="RuleBase" id="RU363032"/>
    </source>
</evidence>
<feature type="transmembrane region" description="Helical" evidence="9">
    <location>
        <begin position="163"/>
        <end position="179"/>
    </location>
</feature>
<dbReference type="SUPFAM" id="SSF161098">
    <property type="entry name" value="MetI-like"/>
    <property type="match status" value="1"/>
</dbReference>
<gene>
    <name evidence="11" type="ORF">C8N34_1305</name>
</gene>
<dbReference type="NCBIfam" id="TIGR01726">
    <property type="entry name" value="HEQRo_perm_3TM"/>
    <property type="match status" value="1"/>
</dbReference>
<dbReference type="OrthoDB" id="9809799at2"/>
<feature type="domain" description="ABC transmembrane type-1" evidence="10">
    <location>
        <begin position="89"/>
        <end position="286"/>
    </location>
</feature>
<evidence type="ECO:0000256" key="6">
    <source>
        <dbReference type="ARBA" id="ARBA00022970"/>
    </source>
</evidence>
<sequence>MWLPPIPEPARNPALRRPGHMDVLLPRRAYAASALNWRETLLNPVSMTLLFAGLTASLIGAAWAQDAASAQPSVFSVLLKWTPLLGEGFAYNVLISLLSMLIGTVLGVMLGILQVSPLMPVRKFAWLVTQFFRNSPWLVLLFYSILLIPFQVTAFGITVPFPGWLKAVIGLSLPVMAYMSEYVRGAILSVPTGQWESAESLGFTRGQTMRMVILPQTVKRILPNWMNLYAVLTMATPLVSIIGVDDIMGYTRSALSAEGRPDILIPMYLYVLSWFFAYCYPISLVTSWLERRYSVKL</sequence>
<evidence type="ECO:0000259" key="10">
    <source>
        <dbReference type="PROSITE" id="PS50928"/>
    </source>
</evidence>
<dbReference type="InterPro" id="IPR035906">
    <property type="entry name" value="MetI-like_sf"/>
</dbReference>
<feature type="transmembrane region" description="Helical" evidence="9">
    <location>
        <begin position="88"/>
        <end position="116"/>
    </location>
</feature>
<name>A0A2T6ABY9_9RHOB</name>
<keyword evidence="4" id="KW-1003">Cell membrane</keyword>
<evidence type="ECO:0000256" key="2">
    <source>
        <dbReference type="ARBA" id="ARBA00010072"/>
    </source>
</evidence>
<dbReference type="Pfam" id="PF00528">
    <property type="entry name" value="BPD_transp_1"/>
    <property type="match status" value="1"/>
</dbReference>
<dbReference type="PANTHER" id="PTHR30614:SF0">
    <property type="entry name" value="L-CYSTINE TRANSPORT SYSTEM PERMEASE PROTEIN TCYL"/>
    <property type="match status" value="1"/>
</dbReference>
<dbReference type="GO" id="GO:0022857">
    <property type="term" value="F:transmembrane transporter activity"/>
    <property type="evidence" value="ECO:0007669"/>
    <property type="project" value="InterPro"/>
</dbReference>
<evidence type="ECO:0000256" key="4">
    <source>
        <dbReference type="ARBA" id="ARBA00022475"/>
    </source>
</evidence>
<keyword evidence="12" id="KW-1185">Reference proteome</keyword>
<dbReference type="CDD" id="cd06261">
    <property type="entry name" value="TM_PBP2"/>
    <property type="match status" value="1"/>
</dbReference>
<evidence type="ECO:0000313" key="12">
    <source>
        <dbReference type="Proteomes" id="UP000244224"/>
    </source>
</evidence>
<evidence type="ECO:0000256" key="1">
    <source>
        <dbReference type="ARBA" id="ARBA00004429"/>
    </source>
</evidence>
<feature type="transmembrane region" description="Helical" evidence="9">
    <location>
        <begin position="228"/>
        <end position="248"/>
    </location>
</feature>
<comment type="subcellular location">
    <subcellularLocation>
        <location evidence="1">Cell inner membrane</location>
        <topology evidence="1">Multi-pass membrane protein</topology>
    </subcellularLocation>
    <subcellularLocation>
        <location evidence="9">Cell membrane</location>
        <topology evidence="9">Multi-pass membrane protein</topology>
    </subcellularLocation>
</comment>
<accession>A0A2T6ABY9</accession>
<keyword evidence="7 9" id="KW-1133">Transmembrane helix</keyword>
<evidence type="ECO:0000256" key="8">
    <source>
        <dbReference type="ARBA" id="ARBA00023136"/>
    </source>
</evidence>
<dbReference type="InterPro" id="IPR043429">
    <property type="entry name" value="ArtM/GltK/GlnP/TcyL/YhdX-like"/>
</dbReference>
<organism evidence="11 12">
    <name type="scientific">Gemmobacter caeni</name>
    <dbReference type="NCBI Taxonomy" id="589035"/>
    <lineage>
        <taxon>Bacteria</taxon>
        <taxon>Pseudomonadati</taxon>
        <taxon>Pseudomonadota</taxon>
        <taxon>Alphaproteobacteria</taxon>
        <taxon>Rhodobacterales</taxon>
        <taxon>Paracoccaceae</taxon>
        <taxon>Gemmobacter</taxon>
    </lineage>
</organism>
<comment type="similarity">
    <text evidence="2">Belongs to the binding-protein-dependent transport system permease family. HisMQ subfamily.</text>
</comment>
<dbReference type="AlphaFoldDB" id="A0A2T6ABY9"/>
<evidence type="ECO:0000256" key="3">
    <source>
        <dbReference type="ARBA" id="ARBA00022448"/>
    </source>
</evidence>
<dbReference type="PROSITE" id="PS50928">
    <property type="entry name" value="ABC_TM1"/>
    <property type="match status" value="1"/>
</dbReference>
<proteinExistence type="inferred from homology"/>
<feature type="transmembrane region" description="Helical" evidence="9">
    <location>
        <begin position="268"/>
        <end position="289"/>
    </location>
</feature>